<evidence type="ECO:0000313" key="11">
    <source>
        <dbReference type="Proteomes" id="UP000000845"/>
    </source>
</evidence>
<comment type="similarity">
    <text evidence="2 9">Belongs to the alanine or glycine:cation symporter (AGCS) (TC 2.A.25) family.</text>
</comment>
<dbReference type="FunFam" id="1.20.1740.10:FF:000004">
    <property type="entry name" value="Sodium:alanine symporter family protein"/>
    <property type="match status" value="1"/>
</dbReference>
<comment type="subcellular location">
    <subcellularLocation>
        <location evidence="1 9">Cell membrane</location>
        <topology evidence="1 9">Multi-pass membrane protein</topology>
    </subcellularLocation>
</comment>
<reference evidence="11" key="1">
    <citation type="submission" date="2009-09" db="EMBL/GenBank/DDBJ databases">
        <title>The complete chromosome of Sebaldella termitidis ATCC 33386.</title>
        <authorList>
            <consortium name="US DOE Joint Genome Institute (JGI-PGF)"/>
            <person name="Lucas S."/>
            <person name="Copeland A."/>
            <person name="Lapidus A."/>
            <person name="Glavina del Rio T."/>
            <person name="Dalin E."/>
            <person name="Tice H."/>
            <person name="Bruce D."/>
            <person name="Goodwin L."/>
            <person name="Pitluck S."/>
            <person name="Kyrpides N."/>
            <person name="Mavromatis K."/>
            <person name="Ivanova N."/>
            <person name="Mikhailova N."/>
            <person name="Sims D."/>
            <person name="Meincke L."/>
            <person name="Brettin T."/>
            <person name="Detter J.C."/>
            <person name="Han C."/>
            <person name="Larimer F."/>
            <person name="Land M."/>
            <person name="Hauser L."/>
            <person name="Markowitz V."/>
            <person name="Cheng J.F."/>
            <person name="Hugenholtz P."/>
            <person name="Woyke T."/>
            <person name="Wu D."/>
            <person name="Eisen J.A."/>
        </authorList>
    </citation>
    <scope>NUCLEOTIDE SEQUENCE [LARGE SCALE GENOMIC DNA]</scope>
    <source>
        <strain evidence="11">ATCC 33386 / NCTC 11300</strain>
    </source>
</reference>
<reference evidence="10 11" key="2">
    <citation type="journal article" date="2010" name="Stand. Genomic Sci.">
        <title>Complete genome sequence of Sebaldella termitidis type strain (NCTC 11300).</title>
        <authorList>
            <person name="Harmon-Smith M."/>
            <person name="Celia L."/>
            <person name="Chertkov O."/>
            <person name="Lapidus A."/>
            <person name="Copeland A."/>
            <person name="Glavina Del Rio T."/>
            <person name="Nolan M."/>
            <person name="Lucas S."/>
            <person name="Tice H."/>
            <person name="Cheng J.F."/>
            <person name="Han C."/>
            <person name="Detter J.C."/>
            <person name="Bruce D."/>
            <person name="Goodwin L."/>
            <person name="Pitluck S."/>
            <person name="Pati A."/>
            <person name="Liolios K."/>
            <person name="Ivanova N."/>
            <person name="Mavromatis K."/>
            <person name="Mikhailova N."/>
            <person name="Chen A."/>
            <person name="Palaniappan K."/>
            <person name="Land M."/>
            <person name="Hauser L."/>
            <person name="Chang Y.J."/>
            <person name="Jeffries C.D."/>
            <person name="Brettin T."/>
            <person name="Goker M."/>
            <person name="Beck B."/>
            <person name="Bristow J."/>
            <person name="Eisen J.A."/>
            <person name="Markowitz V."/>
            <person name="Hugenholtz P."/>
            <person name="Kyrpides N.C."/>
            <person name="Klenk H.P."/>
            <person name="Chen F."/>
        </authorList>
    </citation>
    <scope>NUCLEOTIDE SEQUENCE [LARGE SCALE GENOMIC DNA]</scope>
    <source>
        <strain evidence="11">ATCC 33386 / NCTC 11300</strain>
    </source>
</reference>
<evidence type="ECO:0000256" key="6">
    <source>
        <dbReference type="ARBA" id="ARBA00022847"/>
    </source>
</evidence>
<dbReference type="HOGENOM" id="CLU_024867_1_2_0"/>
<evidence type="ECO:0000256" key="3">
    <source>
        <dbReference type="ARBA" id="ARBA00022448"/>
    </source>
</evidence>
<keyword evidence="3 9" id="KW-0813">Transport</keyword>
<dbReference type="GO" id="GO:0005886">
    <property type="term" value="C:plasma membrane"/>
    <property type="evidence" value="ECO:0007669"/>
    <property type="project" value="UniProtKB-SubCell"/>
</dbReference>
<organism evidence="10 11">
    <name type="scientific">Sebaldella termitidis (strain ATCC 33386 / NCTC 11300)</name>
    <dbReference type="NCBI Taxonomy" id="526218"/>
    <lineage>
        <taxon>Bacteria</taxon>
        <taxon>Fusobacteriati</taxon>
        <taxon>Fusobacteriota</taxon>
        <taxon>Fusobacteriia</taxon>
        <taxon>Fusobacteriales</taxon>
        <taxon>Leptotrichiaceae</taxon>
        <taxon>Sebaldella</taxon>
    </lineage>
</organism>
<dbReference type="PANTHER" id="PTHR30330">
    <property type="entry name" value="AGSS FAMILY TRANSPORTER, SODIUM-ALANINE"/>
    <property type="match status" value="1"/>
</dbReference>
<keyword evidence="6 9" id="KW-0769">Symport</keyword>
<dbReference type="GO" id="GO:0005283">
    <property type="term" value="F:amino acid:sodium symporter activity"/>
    <property type="evidence" value="ECO:0007669"/>
    <property type="project" value="InterPro"/>
</dbReference>
<keyword evidence="4 9" id="KW-1003">Cell membrane</keyword>
<protein>
    <submittedName>
        <fullName evidence="10">Amino acid carrier protein</fullName>
    </submittedName>
</protein>
<evidence type="ECO:0000256" key="8">
    <source>
        <dbReference type="ARBA" id="ARBA00023136"/>
    </source>
</evidence>
<dbReference type="PRINTS" id="PR00175">
    <property type="entry name" value="NAALASMPORT"/>
</dbReference>
<sequence length="443" mass="47508">MENFIQLLNKINDFVWGLPLIILLLGTGIYYTFLLKGLQFRKLGHSLYLAFIKRKEEGNSGEGDISHFQALMTALAGTVGTGNIAGVAGAISVGGPGALFWMWMTGFFGMATKYSEAVLAVKYRKVDEYGNMIGGPMYYLQEGLNSKFLGVAFAIFAVIASFGIGNTVQVSEVASAMKTSFNVDPRITGIVLLVLTGSVILGGIQRIGRFTSAIVPTMIIFYVVSSLVIIFMHYDKIIPAFVLIFKSAFIPQAAIGGTFGALLSKTIQKGVSRGIFSNESGLGSSPIAAAAAKTNDPVSQALVSMTQTFIDTIIVCTMTGLIIVMSGATEGTGAVLTEKAFSILLPGDIGGIIVTISLIFFAYSTILGWAYYGEKALEYLAGEKSIMIYRIIFTLAIYLGIVFSKGVWVFSDIANGLMALPNLIGLLFLAKVVKSETNRFLNK</sequence>
<feature type="transmembrane region" description="Helical" evidence="9">
    <location>
        <begin position="148"/>
        <end position="167"/>
    </location>
</feature>
<evidence type="ECO:0000256" key="5">
    <source>
        <dbReference type="ARBA" id="ARBA00022692"/>
    </source>
</evidence>
<dbReference type="KEGG" id="str:Sterm_0573"/>
<feature type="transmembrane region" description="Helical" evidence="9">
    <location>
        <begin position="416"/>
        <end position="433"/>
    </location>
</feature>
<accession>D1ANX2</accession>
<evidence type="ECO:0000256" key="1">
    <source>
        <dbReference type="ARBA" id="ARBA00004651"/>
    </source>
</evidence>
<dbReference type="Pfam" id="PF01235">
    <property type="entry name" value="Na_Ala_symp"/>
    <property type="match status" value="1"/>
</dbReference>
<keyword evidence="5 9" id="KW-0812">Transmembrane</keyword>
<dbReference type="EMBL" id="CP001739">
    <property type="protein sequence ID" value="ACZ07446.1"/>
    <property type="molecule type" value="Genomic_DNA"/>
</dbReference>
<feature type="transmembrane region" description="Helical" evidence="9">
    <location>
        <begin position="240"/>
        <end position="263"/>
    </location>
</feature>
<proteinExistence type="inferred from homology"/>
<keyword evidence="7 9" id="KW-1133">Transmembrane helix</keyword>
<dbReference type="STRING" id="526218.Sterm_0573"/>
<name>D1ANX2_SEBTE</name>
<dbReference type="InterPro" id="IPR001463">
    <property type="entry name" value="Na/Ala_symport"/>
</dbReference>
<gene>
    <name evidence="10" type="ordered locus">Sterm_0573</name>
</gene>
<dbReference type="RefSeq" id="WP_012860042.1">
    <property type="nucleotide sequence ID" value="NC_013517.1"/>
</dbReference>
<dbReference type="eggNOG" id="COG1115">
    <property type="taxonomic scope" value="Bacteria"/>
</dbReference>
<dbReference type="AlphaFoldDB" id="D1ANX2"/>
<evidence type="ECO:0000256" key="4">
    <source>
        <dbReference type="ARBA" id="ARBA00022475"/>
    </source>
</evidence>
<feature type="transmembrane region" description="Helical" evidence="9">
    <location>
        <begin position="391"/>
        <end position="410"/>
    </location>
</feature>
<keyword evidence="11" id="KW-1185">Reference proteome</keyword>
<dbReference type="Proteomes" id="UP000000845">
    <property type="component" value="Chromosome"/>
</dbReference>
<dbReference type="Gene3D" id="1.20.1740.10">
    <property type="entry name" value="Amino acid/polyamine transporter I"/>
    <property type="match status" value="1"/>
</dbReference>
<feature type="transmembrane region" description="Helical" evidence="9">
    <location>
        <begin position="309"/>
        <end position="329"/>
    </location>
</feature>
<dbReference type="NCBIfam" id="TIGR00835">
    <property type="entry name" value="agcS"/>
    <property type="match status" value="1"/>
</dbReference>
<keyword evidence="8 9" id="KW-0472">Membrane</keyword>
<evidence type="ECO:0000256" key="7">
    <source>
        <dbReference type="ARBA" id="ARBA00022989"/>
    </source>
</evidence>
<feature type="transmembrane region" description="Helical" evidence="9">
    <location>
        <begin position="187"/>
        <end position="204"/>
    </location>
</feature>
<feature type="transmembrane region" description="Helical" evidence="9">
    <location>
        <begin position="14"/>
        <end position="33"/>
    </location>
</feature>
<evidence type="ECO:0000256" key="2">
    <source>
        <dbReference type="ARBA" id="ARBA00009261"/>
    </source>
</evidence>
<evidence type="ECO:0000256" key="9">
    <source>
        <dbReference type="RuleBase" id="RU363064"/>
    </source>
</evidence>
<feature type="transmembrane region" description="Helical" evidence="9">
    <location>
        <begin position="213"/>
        <end position="234"/>
    </location>
</feature>
<feature type="transmembrane region" description="Helical" evidence="9">
    <location>
        <begin position="349"/>
        <end position="371"/>
    </location>
</feature>
<evidence type="ECO:0000313" key="10">
    <source>
        <dbReference type="EMBL" id="ACZ07446.1"/>
    </source>
</evidence>
<dbReference type="PANTHER" id="PTHR30330:SF3">
    <property type="entry name" value="TRANSCRIPTIONAL REGULATOR, LRP FAMILY"/>
    <property type="match status" value="1"/>
</dbReference>